<proteinExistence type="predicted"/>
<feature type="chain" id="PRO_5040410084" evidence="2">
    <location>
        <begin position="16"/>
        <end position="1053"/>
    </location>
</feature>
<sequence>MTLLLLPLLLLHSNCDFNFEIRVFSLMGCGPSKAEDLPLVTFCRARKDLIKSASDHRFALAAAHFAYFRQLRDVGDSLFRFVEEELILTSSSSSPSSLSSLSSPVLTLPSDDNPKKKNKGFKSHKKGKNGSSFSTSISHNLRGVDAMEGDHLHLSDDDEEDEEMGSSFGDHHHRHSHSHSGHLDIDDEDEDEEDERREKVKKKKKKKKGGGGGGRRGAESSPPPPPTPRPGISYIPDSEFPGVASNYPYPFDQSYANNSNNTSNYSNNNHHPYYQPAPNVNNNGIPPYYYSNPSSSSYYPDNGYSTNYDYNGGNYNYNNNGATTSYTTYYMKKSSTRIPSVIYEEPRQNPVYAFSDYNGQPSYSNYSNFGVSGMSSENRGSNVPPPQQPRRPPTPPSPKVSAWDYFNPFETLEGGGAYSGYFGQNPSFGLESNSSSPDSREVREREGIPELEEETESEVSKEPYHYDNKKKVQEEFSFPKNKNKTVQFEDGNGNGNGKGKNRKSSGNFDEGNSIGVRARERVPLQHPQREEPPPEPPVEVEKESDVKGRSSISISSPETESNFSISIEDVSVKKRGVSFEVGGGGGGGGGGSSRDIESSKLSSSTMLSTNGTRDLREVVREIKDEFVAATDYGEEVSVLLEVGKEPYKFRSSLLKVILARVCSTSLSSSYSPSSLPGGYPRNAGEDFDSRSLASTLEKLYAWEKKLYKEVKDEERLRVMYEKQCKKLKTLDDQGAEISKIEATQASIRKLLTRINVSVRAVDYVSRRIHKLRDEELLPQMKELIFGLRKMWKLMFKCHQKQFQAILESKTRALKANTGLRKDSSVRATIHLEAQLLKWCHRFNNWVDMQRSYAETLNGWLEKCIQYEPEITPDGVVPFSPGRIGAPPVFVICHDWKQAMERVSGSEVQTAMNDFATSLHQLWERQDEEQRRRVKAENMYTDFEKQIRAIRRGGRGGGGGHEHDHDDATSDKNSLSMVSSGISPLDDLKVDLDSMRQRVREERAGHKEAVKLVHDAVSRSIQAGLIPIFESLESFTSETSQAFDDVRLEHDSRS</sequence>
<feature type="compositionally biased region" description="Basic and acidic residues" evidence="1">
    <location>
        <begin position="458"/>
        <end position="474"/>
    </location>
</feature>
<feature type="compositionally biased region" description="Pro residues" evidence="1">
    <location>
        <begin position="383"/>
        <end position="398"/>
    </location>
</feature>
<dbReference type="GeneID" id="110797179"/>
<dbReference type="OrthoDB" id="1925648at2759"/>
<feature type="compositionally biased region" description="Basic and acidic residues" evidence="1">
    <location>
        <begin position="438"/>
        <end position="448"/>
    </location>
</feature>
<feature type="compositionally biased region" description="Acidic residues" evidence="1">
    <location>
        <begin position="185"/>
        <end position="195"/>
    </location>
</feature>
<feature type="compositionally biased region" description="Polar residues" evidence="1">
    <location>
        <begin position="970"/>
        <end position="981"/>
    </location>
</feature>
<feature type="compositionally biased region" description="Gly residues" evidence="1">
    <location>
        <begin position="581"/>
        <end position="592"/>
    </location>
</feature>
<feature type="region of interest" description="Disordered" evidence="1">
    <location>
        <begin position="950"/>
        <end position="981"/>
    </location>
</feature>
<feature type="domain" description="DUF632" evidence="3">
    <location>
        <begin position="615"/>
        <end position="919"/>
    </location>
</feature>
<feature type="domain" description="DUF630" evidence="4">
    <location>
        <begin position="27"/>
        <end position="85"/>
    </location>
</feature>
<evidence type="ECO:0000313" key="5">
    <source>
        <dbReference type="Proteomes" id="UP000813463"/>
    </source>
</evidence>
<dbReference type="Pfam" id="PF04782">
    <property type="entry name" value="DUF632"/>
    <property type="match status" value="1"/>
</dbReference>
<keyword evidence="5" id="KW-1185">Reference proteome</keyword>
<dbReference type="PANTHER" id="PTHR21450:SF2">
    <property type="entry name" value="FAMILY PROTEIN, PUTATIVE (DUF630 AND DUF632)-RELATED"/>
    <property type="match status" value="1"/>
</dbReference>
<dbReference type="InterPro" id="IPR006868">
    <property type="entry name" value="DUF630"/>
</dbReference>
<feature type="region of interest" description="Disordered" evidence="1">
    <location>
        <begin position="91"/>
        <end position="137"/>
    </location>
</feature>
<feature type="region of interest" description="Disordered" evidence="1">
    <location>
        <begin position="581"/>
        <end position="610"/>
    </location>
</feature>
<dbReference type="PANTHER" id="PTHR21450">
    <property type="entry name" value="PROTEIN ALTERED PHOSPHATE STARVATION RESPONSE 1"/>
    <property type="match status" value="1"/>
</dbReference>
<reference evidence="5" key="1">
    <citation type="journal article" date="2021" name="Nat. Commun.">
        <title>Genomic analyses provide insights into spinach domestication and the genetic basis of agronomic traits.</title>
        <authorList>
            <person name="Cai X."/>
            <person name="Sun X."/>
            <person name="Xu C."/>
            <person name="Sun H."/>
            <person name="Wang X."/>
            <person name="Ge C."/>
            <person name="Zhang Z."/>
            <person name="Wang Q."/>
            <person name="Fei Z."/>
            <person name="Jiao C."/>
            <person name="Wang Q."/>
        </authorList>
    </citation>
    <scope>NUCLEOTIDE SEQUENCE [LARGE SCALE GENOMIC DNA]</scope>
    <source>
        <strain evidence="5">cv. Varoflay</strain>
    </source>
</reference>
<feature type="compositionally biased region" description="Low complexity" evidence="1">
    <location>
        <begin position="254"/>
        <end position="269"/>
    </location>
</feature>
<dbReference type="Proteomes" id="UP000813463">
    <property type="component" value="Chromosome 2"/>
</dbReference>
<evidence type="ECO:0000259" key="4">
    <source>
        <dbReference type="Pfam" id="PF04783"/>
    </source>
</evidence>
<dbReference type="KEGG" id="soe:110797179"/>
<dbReference type="RefSeq" id="XP_021857998.1">
    <property type="nucleotide sequence ID" value="XM_022002306.2"/>
</dbReference>
<feature type="compositionally biased region" description="Basic residues" evidence="1">
    <location>
        <begin position="171"/>
        <end position="180"/>
    </location>
</feature>
<reference evidence="6" key="2">
    <citation type="submission" date="2025-08" db="UniProtKB">
        <authorList>
            <consortium name="RefSeq"/>
        </authorList>
    </citation>
    <scope>IDENTIFICATION</scope>
    <source>
        <tissue evidence="6">Leaf</tissue>
    </source>
</reference>
<feature type="compositionally biased region" description="Low complexity" evidence="1">
    <location>
        <begin position="91"/>
        <end position="110"/>
    </location>
</feature>
<keyword evidence="2" id="KW-0732">Signal</keyword>
<feature type="compositionally biased region" description="Polar residues" evidence="1">
    <location>
        <begin position="422"/>
        <end position="437"/>
    </location>
</feature>
<feature type="compositionally biased region" description="Basic and acidic residues" evidence="1">
    <location>
        <begin position="517"/>
        <end position="532"/>
    </location>
</feature>
<feature type="compositionally biased region" description="Polar residues" evidence="1">
    <location>
        <begin position="368"/>
        <end position="381"/>
    </location>
</feature>
<evidence type="ECO:0000256" key="2">
    <source>
        <dbReference type="SAM" id="SignalP"/>
    </source>
</evidence>
<name>A0A9R0IYH3_SPIOL</name>
<feature type="compositionally biased region" description="Basic and acidic residues" evidence="1">
    <location>
        <begin position="959"/>
        <end position="969"/>
    </location>
</feature>
<dbReference type="AlphaFoldDB" id="A0A9R0IYH3"/>
<organism evidence="5 6">
    <name type="scientific">Spinacia oleracea</name>
    <name type="common">Spinach</name>
    <dbReference type="NCBI Taxonomy" id="3562"/>
    <lineage>
        <taxon>Eukaryota</taxon>
        <taxon>Viridiplantae</taxon>
        <taxon>Streptophyta</taxon>
        <taxon>Embryophyta</taxon>
        <taxon>Tracheophyta</taxon>
        <taxon>Spermatophyta</taxon>
        <taxon>Magnoliopsida</taxon>
        <taxon>eudicotyledons</taxon>
        <taxon>Gunneridae</taxon>
        <taxon>Pentapetalae</taxon>
        <taxon>Caryophyllales</taxon>
        <taxon>Chenopodiaceae</taxon>
        <taxon>Chenopodioideae</taxon>
        <taxon>Anserineae</taxon>
        <taxon>Spinacia</taxon>
    </lineage>
</organism>
<evidence type="ECO:0000256" key="1">
    <source>
        <dbReference type="SAM" id="MobiDB-lite"/>
    </source>
</evidence>
<evidence type="ECO:0000259" key="3">
    <source>
        <dbReference type="Pfam" id="PF04782"/>
    </source>
</evidence>
<protein>
    <submittedName>
        <fullName evidence="6">Protein ROLLING AND ERECT LEAF 2</fullName>
    </submittedName>
</protein>
<feature type="region of interest" description="Disordered" evidence="1">
    <location>
        <begin position="251"/>
        <end position="279"/>
    </location>
</feature>
<feature type="compositionally biased region" description="Basic residues" evidence="1">
    <location>
        <begin position="116"/>
        <end position="128"/>
    </location>
</feature>
<dbReference type="Pfam" id="PF04783">
    <property type="entry name" value="DUF630"/>
    <property type="match status" value="1"/>
</dbReference>
<feature type="region of interest" description="Disordered" evidence="1">
    <location>
        <begin position="156"/>
        <end position="239"/>
    </location>
</feature>
<accession>A0A9R0IYH3</accession>
<feature type="compositionally biased region" description="Basic and acidic residues" evidence="1">
    <location>
        <begin position="539"/>
        <end position="548"/>
    </location>
</feature>
<dbReference type="InterPro" id="IPR006867">
    <property type="entry name" value="DUF632"/>
</dbReference>
<feature type="region of interest" description="Disordered" evidence="1">
    <location>
        <begin position="417"/>
        <end position="560"/>
    </location>
</feature>
<feature type="compositionally biased region" description="Basic residues" evidence="1">
    <location>
        <begin position="199"/>
        <end position="209"/>
    </location>
</feature>
<feature type="signal peptide" evidence="2">
    <location>
        <begin position="1"/>
        <end position="15"/>
    </location>
</feature>
<feature type="region of interest" description="Disordered" evidence="1">
    <location>
        <begin position="368"/>
        <end position="402"/>
    </location>
</feature>
<evidence type="ECO:0000313" key="6">
    <source>
        <dbReference type="RefSeq" id="XP_021857998.1"/>
    </source>
</evidence>
<feature type="compositionally biased region" description="Low complexity" evidence="1">
    <location>
        <begin position="599"/>
        <end position="609"/>
    </location>
</feature>
<gene>
    <name evidence="6" type="primary">LOC110797179</name>
</gene>